<dbReference type="Pfam" id="PF13671">
    <property type="entry name" value="AAA_33"/>
    <property type="match status" value="1"/>
</dbReference>
<keyword evidence="3" id="KW-1185">Reference proteome</keyword>
<dbReference type="EMBL" id="JAGTUU010000001">
    <property type="protein sequence ID" value="MBS0123114.1"/>
    <property type="molecule type" value="Genomic_DNA"/>
</dbReference>
<protein>
    <submittedName>
        <fullName evidence="2">AAA family ATPase</fullName>
    </submittedName>
</protein>
<reference evidence="2" key="1">
    <citation type="submission" date="2021-04" db="EMBL/GenBank/DDBJ databases">
        <authorList>
            <person name="Yoon J."/>
        </authorList>
    </citation>
    <scope>NUCLEOTIDE SEQUENCE</scope>
    <source>
        <strain evidence="2">KMU-90</strain>
    </source>
</reference>
<sequence length="517" mass="55505">MDQAETIRFLSSGDAFAAEDPVEVIQTHGAYVFLCGDTALKLKRAVKYDYMDLSTVALRKGLIARELELNQPVAPEIYRDMLPVTRTEAGLALDGGGEVVDWVLRMWRFPAENELVRVTERGALDDDTASAVGEAIAAYHAVAPVQRRPGRILIADILAELGRVFAEFPGAAATARVGEWERAVAACLDTNGSLLDSRGRKGDVRRAHGDLHLRNLVLIDGRPVLYDALEFDETLGTCDVLYDIAFLVMDLCHRGLHRQGCRVLDAWLRAARGGQDAGMAALPLFLSVRAAIRAMVLLQTDQARGEPGQSAAEVAAYMELACAALQPEELRLIAVGGYSGSGKSVLARALAPGLGALPGAALLSSDLERKAGLPAGTTLDPEAYAAERREAVYHDLFARTATLLAAGHSVVLDATFVDPQLRAAAEAVATRANLPFHGLWLEAPEPVLEARLRSRQGDASDADVDVLRKQLSAERGEMTWAVVDASGDPRSSLRHAKATLEAQEGLDPSPAVRSTVR</sequence>
<dbReference type="Proteomes" id="UP000681356">
    <property type="component" value="Unassembled WGS sequence"/>
</dbReference>
<dbReference type="InterPro" id="IPR052732">
    <property type="entry name" value="Cell-binding_unc_protein"/>
</dbReference>
<evidence type="ECO:0000313" key="2">
    <source>
        <dbReference type="EMBL" id="MBS0123114.1"/>
    </source>
</evidence>
<dbReference type="SUPFAM" id="SSF52540">
    <property type="entry name" value="P-loop containing nucleoside triphosphate hydrolases"/>
    <property type="match status" value="1"/>
</dbReference>
<gene>
    <name evidence="2" type="ORF">KB874_03120</name>
</gene>
<comment type="caution">
    <text evidence="2">The sequence shown here is derived from an EMBL/GenBank/DDBJ whole genome shotgun (WGS) entry which is preliminary data.</text>
</comment>
<dbReference type="Gene3D" id="3.40.50.300">
    <property type="entry name" value="P-loop containing nucleotide triphosphate hydrolases"/>
    <property type="match status" value="1"/>
</dbReference>
<dbReference type="SUPFAM" id="SSF56112">
    <property type="entry name" value="Protein kinase-like (PK-like)"/>
    <property type="match status" value="1"/>
</dbReference>
<dbReference type="AlphaFoldDB" id="A0A8J7WDB2"/>
<evidence type="ECO:0000256" key="1">
    <source>
        <dbReference type="SAM" id="MobiDB-lite"/>
    </source>
</evidence>
<accession>A0A8J7WDB2</accession>
<dbReference type="PANTHER" id="PTHR43883:SF1">
    <property type="entry name" value="GLUCONOKINASE"/>
    <property type="match status" value="1"/>
</dbReference>
<feature type="region of interest" description="Disordered" evidence="1">
    <location>
        <begin position="487"/>
        <end position="517"/>
    </location>
</feature>
<dbReference type="PANTHER" id="PTHR43883">
    <property type="entry name" value="SLR0207 PROTEIN"/>
    <property type="match status" value="1"/>
</dbReference>
<dbReference type="InterPro" id="IPR011009">
    <property type="entry name" value="Kinase-like_dom_sf"/>
</dbReference>
<dbReference type="RefSeq" id="WP_212535072.1">
    <property type="nucleotide sequence ID" value="NZ_JAGTUU010000001.1"/>
</dbReference>
<organism evidence="2 3">
    <name type="scientific">Thetidibacter halocola</name>
    <dbReference type="NCBI Taxonomy" id="2827239"/>
    <lineage>
        <taxon>Bacteria</taxon>
        <taxon>Pseudomonadati</taxon>
        <taxon>Pseudomonadota</taxon>
        <taxon>Alphaproteobacteria</taxon>
        <taxon>Rhodobacterales</taxon>
        <taxon>Roseobacteraceae</taxon>
        <taxon>Thetidibacter</taxon>
    </lineage>
</organism>
<name>A0A8J7WDB2_9RHOB</name>
<evidence type="ECO:0000313" key="3">
    <source>
        <dbReference type="Proteomes" id="UP000681356"/>
    </source>
</evidence>
<dbReference type="InterPro" id="IPR027417">
    <property type="entry name" value="P-loop_NTPase"/>
</dbReference>
<proteinExistence type="predicted"/>